<comment type="caution">
    <text evidence="2">The sequence shown here is derived from an EMBL/GenBank/DDBJ whole genome shotgun (WGS) entry which is preliminary data.</text>
</comment>
<reference evidence="2" key="1">
    <citation type="submission" date="2022-03" db="EMBL/GenBank/DDBJ databases">
        <title>A functionally conserved STORR gene fusion in Papaver species that diverged 16.8 million years ago.</title>
        <authorList>
            <person name="Catania T."/>
        </authorList>
    </citation>
    <scope>NUCLEOTIDE SEQUENCE</scope>
    <source>
        <strain evidence="2">S-191538</strain>
    </source>
</reference>
<dbReference type="AlphaFoldDB" id="A0AA41RVM4"/>
<keyword evidence="3" id="KW-1185">Reference proteome</keyword>
<organism evidence="2 3">
    <name type="scientific">Papaver nudicaule</name>
    <name type="common">Iceland poppy</name>
    <dbReference type="NCBI Taxonomy" id="74823"/>
    <lineage>
        <taxon>Eukaryota</taxon>
        <taxon>Viridiplantae</taxon>
        <taxon>Streptophyta</taxon>
        <taxon>Embryophyta</taxon>
        <taxon>Tracheophyta</taxon>
        <taxon>Spermatophyta</taxon>
        <taxon>Magnoliopsida</taxon>
        <taxon>Ranunculales</taxon>
        <taxon>Papaveraceae</taxon>
        <taxon>Papaveroideae</taxon>
        <taxon>Papaver</taxon>
    </lineage>
</organism>
<proteinExistence type="predicted"/>
<feature type="region of interest" description="Disordered" evidence="1">
    <location>
        <begin position="1"/>
        <end position="25"/>
    </location>
</feature>
<gene>
    <name evidence="2" type="ORF">MKW94_016067</name>
</gene>
<name>A0AA41RVM4_PAPNU</name>
<protein>
    <submittedName>
        <fullName evidence="2">Uncharacterized protein</fullName>
    </submittedName>
</protein>
<dbReference type="EMBL" id="JAJJMA010026360">
    <property type="protein sequence ID" value="MCL7023785.1"/>
    <property type="molecule type" value="Genomic_DNA"/>
</dbReference>
<sequence>MEKPASSSYKPHFPEPTLPGSSSAHGLVTTLKSTLKSWKVTLNDFKLREGWAEFFKAHEPSLPETKWNSQSVLLESN</sequence>
<evidence type="ECO:0000313" key="2">
    <source>
        <dbReference type="EMBL" id="MCL7023785.1"/>
    </source>
</evidence>
<evidence type="ECO:0000256" key="1">
    <source>
        <dbReference type="SAM" id="MobiDB-lite"/>
    </source>
</evidence>
<accession>A0AA41RVM4</accession>
<evidence type="ECO:0000313" key="3">
    <source>
        <dbReference type="Proteomes" id="UP001177140"/>
    </source>
</evidence>
<dbReference type="Proteomes" id="UP001177140">
    <property type="component" value="Unassembled WGS sequence"/>
</dbReference>